<evidence type="ECO:0000313" key="4">
    <source>
        <dbReference type="EMBL" id="GAA4146268.1"/>
    </source>
</evidence>
<sequence length="310" mass="34445">MPMPTSIRPATPADAVAVTALMNRVDELEIGRPETDLHTVLADLEHPDTDLERDSWLVPDGERLRAFGLLWDPSGGERIDVDLYVLPSHRAESDRILAAMETRALEKARANGAARAVVHLHLNATPTLDTGLLKERGWRVVRRYHVLHRPLGPARDPLPEPPAGVRVRGCADEDDRARVHALYQESFAGHFDFQPRPYETWLHDLGARQLDWNLVWIVSAAGLGDCGFLIARDDREAMGWIRSVGVLPAARGRGLAGFLLRHAFGVFAARGRDTVGLGVDTRNATGAPRLYERHGLTLHYAVDTWETVVR</sequence>
<dbReference type="Gene3D" id="3.40.630.30">
    <property type="match status" value="1"/>
</dbReference>
<dbReference type="PROSITE" id="PS51186">
    <property type="entry name" value="GNAT"/>
    <property type="match status" value="1"/>
</dbReference>
<dbReference type="InterPro" id="IPR000182">
    <property type="entry name" value="GNAT_dom"/>
</dbReference>
<evidence type="ECO:0000259" key="3">
    <source>
        <dbReference type="PROSITE" id="PS51186"/>
    </source>
</evidence>
<feature type="domain" description="N-acetyltransferase" evidence="3">
    <location>
        <begin position="165"/>
        <end position="310"/>
    </location>
</feature>
<dbReference type="EMBL" id="BAABBU010000026">
    <property type="protein sequence ID" value="GAA4146268.1"/>
    <property type="molecule type" value="Genomic_DNA"/>
</dbReference>
<comment type="caution">
    <text evidence="4">The sequence shown here is derived from an EMBL/GenBank/DDBJ whole genome shotgun (WGS) entry which is preliminary data.</text>
</comment>
<keyword evidence="1" id="KW-0808">Transferase</keyword>
<protein>
    <submittedName>
        <fullName evidence="4">GNAT family N-acetyltransferase</fullName>
    </submittedName>
</protein>
<evidence type="ECO:0000256" key="2">
    <source>
        <dbReference type="ARBA" id="ARBA00023315"/>
    </source>
</evidence>
<dbReference type="Pfam" id="PF13508">
    <property type="entry name" value="Acetyltransf_7"/>
    <property type="match status" value="1"/>
</dbReference>
<evidence type="ECO:0000313" key="5">
    <source>
        <dbReference type="Proteomes" id="UP001501845"/>
    </source>
</evidence>
<reference evidence="5" key="1">
    <citation type="journal article" date="2019" name="Int. J. Syst. Evol. Microbiol.">
        <title>The Global Catalogue of Microorganisms (GCM) 10K type strain sequencing project: providing services to taxonomists for standard genome sequencing and annotation.</title>
        <authorList>
            <consortium name="The Broad Institute Genomics Platform"/>
            <consortium name="The Broad Institute Genome Sequencing Center for Infectious Disease"/>
            <person name="Wu L."/>
            <person name="Ma J."/>
        </authorList>
    </citation>
    <scope>NUCLEOTIDE SEQUENCE [LARGE SCALE GENOMIC DNA]</scope>
    <source>
        <strain evidence="5">JCM 17589</strain>
    </source>
</reference>
<dbReference type="PANTHER" id="PTHR43877">
    <property type="entry name" value="AMINOALKYLPHOSPHONATE N-ACETYLTRANSFERASE-RELATED-RELATED"/>
    <property type="match status" value="1"/>
</dbReference>
<organism evidence="4 5">
    <name type="scientific">Streptomyces tunisiensis</name>
    <dbReference type="NCBI Taxonomy" id="948699"/>
    <lineage>
        <taxon>Bacteria</taxon>
        <taxon>Bacillati</taxon>
        <taxon>Actinomycetota</taxon>
        <taxon>Actinomycetes</taxon>
        <taxon>Kitasatosporales</taxon>
        <taxon>Streptomycetaceae</taxon>
        <taxon>Streptomyces</taxon>
    </lineage>
</organism>
<name>A0ABP7Z3C1_9ACTN</name>
<dbReference type="SUPFAM" id="SSF55729">
    <property type="entry name" value="Acyl-CoA N-acyltransferases (Nat)"/>
    <property type="match status" value="2"/>
</dbReference>
<dbReference type="PANTHER" id="PTHR43877:SF2">
    <property type="entry name" value="AMINOALKYLPHOSPHONATE N-ACETYLTRANSFERASE-RELATED"/>
    <property type="match status" value="1"/>
</dbReference>
<keyword evidence="5" id="KW-1185">Reference proteome</keyword>
<dbReference type="InterPro" id="IPR016181">
    <property type="entry name" value="Acyl_CoA_acyltransferase"/>
</dbReference>
<accession>A0ABP7Z3C1</accession>
<dbReference type="CDD" id="cd04301">
    <property type="entry name" value="NAT_SF"/>
    <property type="match status" value="1"/>
</dbReference>
<gene>
    <name evidence="4" type="ORF">GCM10022285_52090</name>
</gene>
<keyword evidence="2" id="KW-0012">Acyltransferase</keyword>
<dbReference type="Proteomes" id="UP001501845">
    <property type="component" value="Unassembled WGS sequence"/>
</dbReference>
<proteinExistence type="predicted"/>
<dbReference type="InterPro" id="IPR050832">
    <property type="entry name" value="Bact_Acetyltransf"/>
</dbReference>
<evidence type="ECO:0000256" key="1">
    <source>
        <dbReference type="ARBA" id="ARBA00022679"/>
    </source>
</evidence>